<evidence type="ECO:0000259" key="1">
    <source>
        <dbReference type="Pfam" id="PF17766"/>
    </source>
</evidence>
<protein>
    <recommendedName>
        <fullName evidence="1">Subtilisin-like protease fibronectin type-III domain-containing protein</fullName>
    </recommendedName>
</protein>
<dbReference type="Proteomes" id="UP000593579">
    <property type="component" value="Unassembled WGS sequence"/>
</dbReference>
<feature type="non-terminal residue" evidence="2">
    <location>
        <position position="1"/>
    </location>
</feature>
<proteinExistence type="predicted"/>
<evidence type="ECO:0000313" key="2">
    <source>
        <dbReference type="EMBL" id="MBA0750105.1"/>
    </source>
</evidence>
<dbReference type="InterPro" id="IPR041469">
    <property type="entry name" value="Subtilisin-like_FN3"/>
</dbReference>
<sequence>KAVVNAPPGLIIQVQPSVLSFKSIGQKLTFIVTVGAEIGNSMISGSLIWDDGVNQVRSPIVAYASLVE</sequence>
<reference evidence="2 3" key="1">
    <citation type="journal article" date="2019" name="Genome Biol. Evol.">
        <title>Insights into the evolution of the New World diploid cottons (Gossypium, subgenus Houzingenia) based on genome sequencing.</title>
        <authorList>
            <person name="Grover C.E."/>
            <person name="Arick M.A. 2nd"/>
            <person name="Thrash A."/>
            <person name="Conover J.L."/>
            <person name="Sanders W.S."/>
            <person name="Peterson D.G."/>
            <person name="Frelichowski J.E."/>
            <person name="Scheffler J.A."/>
            <person name="Scheffler B.E."/>
            <person name="Wendel J.F."/>
        </authorList>
    </citation>
    <scope>NUCLEOTIDE SEQUENCE [LARGE SCALE GENOMIC DNA]</scope>
    <source>
        <strain evidence="2">5</strain>
        <tissue evidence="2">Leaf</tissue>
    </source>
</reference>
<accession>A0A7J9CPH7</accession>
<dbReference type="Gene3D" id="2.60.40.2310">
    <property type="match status" value="1"/>
</dbReference>
<dbReference type="AlphaFoldDB" id="A0A7J9CPH7"/>
<name>A0A7J9CPH7_GOSGO</name>
<dbReference type="Pfam" id="PF17766">
    <property type="entry name" value="fn3_6"/>
    <property type="match status" value="1"/>
</dbReference>
<dbReference type="EMBL" id="JABEZY010000011">
    <property type="protein sequence ID" value="MBA0750105.1"/>
    <property type="molecule type" value="Genomic_DNA"/>
</dbReference>
<dbReference type="OrthoDB" id="206201at2759"/>
<keyword evidence="3" id="KW-1185">Reference proteome</keyword>
<gene>
    <name evidence="2" type="ORF">Gogos_003964</name>
</gene>
<comment type="caution">
    <text evidence="2">The sequence shown here is derived from an EMBL/GenBank/DDBJ whole genome shotgun (WGS) entry which is preliminary data.</text>
</comment>
<evidence type="ECO:0000313" key="3">
    <source>
        <dbReference type="Proteomes" id="UP000593579"/>
    </source>
</evidence>
<organism evidence="2 3">
    <name type="scientific">Gossypium gossypioides</name>
    <name type="common">Mexican cotton</name>
    <name type="synonym">Selera gossypioides</name>
    <dbReference type="NCBI Taxonomy" id="34282"/>
    <lineage>
        <taxon>Eukaryota</taxon>
        <taxon>Viridiplantae</taxon>
        <taxon>Streptophyta</taxon>
        <taxon>Embryophyta</taxon>
        <taxon>Tracheophyta</taxon>
        <taxon>Spermatophyta</taxon>
        <taxon>Magnoliopsida</taxon>
        <taxon>eudicotyledons</taxon>
        <taxon>Gunneridae</taxon>
        <taxon>Pentapetalae</taxon>
        <taxon>rosids</taxon>
        <taxon>malvids</taxon>
        <taxon>Malvales</taxon>
        <taxon>Malvaceae</taxon>
        <taxon>Malvoideae</taxon>
        <taxon>Gossypium</taxon>
    </lineage>
</organism>
<feature type="domain" description="Subtilisin-like protease fibronectin type-III" evidence="1">
    <location>
        <begin position="2"/>
        <end position="61"/>
    </location>
</feature>